<dbReference type="Proteomes" id="UP000823928">
    <property type="component" value="Unassembled WGS sequence"/>
</dbReference>
<dbReference type="Pfam" id="PF13424">
    <property type="entry name" value="TPR_12"/>
    <property type="match status" value="1"/>
</dbReference>
<reference evidence="1" key="2">
    <citation type="journal article" date="2021" name="PeerJ">
        <title>Extensive microbial diversity within the chicken gut microbiome revealed by metagenomics and culture.</title>
        <authorList>
            <person name="Gilroy R."/>
            <person name="Ravi A."/>
            <person name="Getino M."/>
            <person name="Pursley I."/>
            <person name="Horton D.L."/>
            <person name="Alikhan N.F."/>
            <person name="Baker D."/>
            <person name="Gharbi K."/>
            <person name="Hall N."/>
            <person name="Watson M."/>
            <person name="Adriaenssens E.M."/>
            <person name="Foster-Nyarko E."/>
            <person name="Jarju S."/>
            <person name="Secka A."/>
            <person name="Antonio M."/>
            <person name="Oren A."/>
            <person name="Chaudhuri R.R."/>
            <person name="La Ragione R."/>
            <person name="Hildebrand F."/>
            <person name="Pallen M.J."/>
        </authorList>
    </citation>
    <scope>NUCLEOTIDE SEQUENCE</scope>
    <source>
        <strain evidence="1">6276</strain>
    </source>
</reference>
<gene>
    <name evidence="1" type="ORF">IAC10_02065</name>
</gene>
<dbReference type="Gene3D" id="1.25.40.10">
    <property type="entry name" value="Tetratricopeptide repeat domain"/>
    <property type="match status" value="1"/>
</dbReference>
<dbReference type="SUPFAM" id="SSF48452">
    <property type="entry name" value="TPR-like"/>
    <property type="match status" value="1"/>
</dbReference>
<name>A0A9D1JMD3_9BACT</name>
<dbReference type="InterPro" id="IPR027417">
    <property type="entry name" value="P-loop_NTPase"/>
</dbReference>
<evidence type="ECO:0000313" key="2">
    <source>
        <dbReference type="Proteomes" id="UP000823928"/>
    </source>
</evidence>
<dbReference type="SUPFAM" id="SSF52540">
    <property type="entry name" value="P-loop containing nucleoside triphosphate hydrolases"/>
    <property type="match status" value="1"/>
</dbReference>
<proteinExistence type="predicted"/>
<protein>
    <submittedName>
        <fullName evidence="1">Tetratricopeptide repeat protein</fullName>
    </submittedName>
</protein>
<dbReference type="InterPro" id="IPR011990">
    <property type="entry name" value="TPR-like_helical_dom_sf"/>
</dbReference>
<comment type="caution">
    <text evidence="1">The sequence shown here is derived from an EMBL/GenBank/DDBJ whole genome shotgun (WGS) entry which is preliminary data.</text>
</comment>
<evidence type="ECO:0000313" key="1">
    <source>
        <dbReference type="EMBL" id="HIS35404.1"/>
    </source>
</evidence>
<organism evidence="1 2">
    <name type="scientific">Candidatus Scatousia excrementigallinarum</name>
    <dbReference type="NCBI Taxonomy" id="2840935"/>
    <lineage>
        <taxon>Bacteria</taxon>
        <taxon>Candidatus Scatousia</taxon>
    </lineage>
</organism>
<sequence length="766" mass="88007">MKICDFCSTAKILMDFIGESKNINQIDFMYELFKDFMESDEAKDFDFDNGLVCRWLNGTAKLSPKITAYYSALGNLEAMAIDIEENILPLFYDKDMAVTELYDLLMSDTTVSETKKQELADNYPYKDDADISNFISKLVFFGMERKFIKRDANTKKLIASGALSPQTKDYIYSLVPKPCKHFCGRDNELEKLHTMLEDENKIFIQGIAGIGKSEFVKMYAQKYKKEYTNILYFSYGGSLKQMITDCDFADDSLTDGKNILLKKHNRFLRSLKEDTLIIIDNFNITASDDELFDVIMKYRCKILFTTRSRFKDYTYFELKEMPLESLLTLSEYFYADTRSNTNVVENIINELHYHTLSVELAARLLTSGILEPCRLLTELQSTKSVLHTDDKINIVKDGTSSKATYYEHIHKLLSLIGLSDKAVKIMRCMTLIPYDGINPRMLAKWIGLNNLNTINELIEYGFIQENDYRKITLHPLIQEIAIDDTKPGISSCINLIEAVRILCLYHGLDLPYHTLLFKIAENTIDIANNDDTERYKLFLKDVFAYMEKYAYRSGMELIISELQSLVDTNEDKAILLDYKAAYEHICNKNHKKALQYEQRAVKLCEEIATVNPHLAANIYGNIGGLYHTENQLDKAKYYMELAYQTLVDSGIDFTNDAVIQVCNYANLAASMGEPRKAIQALKRCANAVKEYNSENSSDYANLAWDIGCIYTQMRDKDTAVMYFKTALRIYTDLWANEPELLQMKLTELKNMAAVYGVNIKNLISAN</sequence>
<dbReference type="Gene3D" id="3.40.50.300">
    <property type="entry name" value="P-loop containing nucleotide triphosphate hydrolases"/>
    <property type="match status" value="1"/>
</dbReference>
<reference evidence="1" key="1">
    <citation type="submission" date="2020-10" db="EMBL/GenBank/DDBJ databases">
        <authorList>
            <person name="Gilroy R."/>
        </authorList>
    </citation>
    <scope>NUCLEOTIDE SEQUENCE</scope>
    <source>
        <strain evidence="1">6276</strain>
    </source>
</reference>
<dbReference type="EMBL" id="DVIU01000042">
    <property type="protein sequence ID" value="HIS35404.1"/>
    <property type="molecule type" value="Genomic_DNA"/>
</dbReference>
<accession>A0A9D1JMD3</accession>
<dbReference type="AlphaFoldDB" id="A0A9D1JMD3"/>